<dbReference type="RefSeq" id="WP_067670677.1">
    <property type="nucleotide sequence ID" value="NZ_CBCSIK010000011.1"/>
</dbReference>
<comment type="caution">
    <text evidence="3">The sequence shown here is derived from an EMBL/GenBank/DDBJ whole genome shotgun (WGS) entry which is preliminary data.</text>
</comment>
<sequence>MKIILGLLSIAALCSTAMAQNISGTWRYMDDKTGEAKGLVKIEQQADGTYAGTALKATPRTGYTPKEFCTNCPAPYTNKPIIGMQVIQGLKTADGTNYTHGKIIDPVSGKIYSLKGKLNPSGKKLFLRGYMGVSAVGRNQTWLRVE</sequence>
<evidence type="ECO:0000256" key="1">
    <source>
        <dbReference type="SAM" id="SignalP"/>
    </source>
</evidence>
<dbReference type="Pfam" id="PF09917">
    <property type="entry name" value="DUF2147"/>
    <property type="match status" value="1"/>
</dbReference>
<proteinExistence type="predicted"/>
<gene>
    <name evidence="3" type="ORF">AZH43_02745</name>
</gene>
<dbReference type="InterPro" id="IPR019223">
    <property type="entry name" value="DUF2147"/>
</dbReference>
<protein>
    <submittedName>
        <fullName evidence="3">Signal peptidase</fullName>
    </submittedName>
</protein>
<organism evidence="3 4">
    <name type="scientific">Acinetobacter pragensis</name>
    <dbReference type="NCBI Taxonomy" id="1806892"/>
    <lineage>
        <taxon>Bacteria</taxon>
        <taxon>Pseudomonadati</taxon>
        <taxon>Pseudomonadota</taxon>
        <taxon>Gammaproteobacteria</taxon>
        <taxon>Moraxellales</taxon>
        <taxon>Moraxellaceae</taxon>
        <taxon>Acinetobacter</taxon>
    </lineage>
</organism>
<dbReference type="PANTHER" id="PTHR36919:SF3">
    <property type="entry name" value="BLL5882 PROTEIN"/>
    <property type="match status" value="1"/>
</dbReference>
<reference evidence="3 4" key="1">
    <citation type="submission" date="2016-03" db="EMBL/GenBank/DDBJ databases">
        <title>Acinetobacter genomospecies 28 strain ANC 4149.</title>
        <authorList>
            <person name="Radolfova-Krizova L."/>
            <person name="Nemec A."/>
        </authorList>
    </citation>
    <scope>NUCLEOTIDE SEQUENCE [LARGE SCALE GENOMIC DNA]</scope>
    <source>
        <strain evidence="3 4">ANC 4149</strain>
    </source>
</reference>
<feature type="domain" description="DUF2147" evidence="2">
    <location>
        <begin position="24"/>
        <end position="144"/>
    </location>
</feature>
<feature type="signal peptide" evidence="1">
    <location>
        <begin position="1"/>
        <end position="19"/>
    </location>
</feature>
<dbReference type="PANTHER" id="PTHR36919">
    <property type="entry name" value="BLR1215 PROTEIN"/>
    <property type="match status" value="1"/>
</dbReference>
<dbReference type="AlphaFoldDB" id="A0A151XZ35"/>
<keyword evidence="4" id="KW-1185">Reference proteome</keyword>
<evidence type="ECO:0000313" key="3">
    <source>
        <dbReference type="EMBL" id="KYQ71068.1"/>
    </source>
</evidence>
<feature type="chain" id="PRO_5007592070" evidence="1">
    <location>
        <begin position="20"/>
        <end position="146"/>
    </location>
</feature>
<name>A0A151XZ35_9GAMM</name>
<dbReference type="OrthoDB" id="9814399at2"/>
<dbReference type="Proteomes" id="UP000076276">
    <property type="component" value="Unassembled WGS sequence"/>
</dbReference>
<accession>A0A151XZ35</accession>
<dbReference type="EMBL" id="LUAW01000034">
    <property type="protein sequence ID" value="KYQ71068.1"/>
    <property type="molecule type" value="Genomic_DNA"/>
</dbReference>
<dbReference type="Gene3D" id="2.40.128.520">
    <property type="match status" value="1"/>
</dbReference>
<evidence type="ECO:0000259" key="2">
    <source>
        <dbReference type="Pfam" id="PF09917"/>
    </source>
</evidence>
<evidence type="ECO:0000313" key="4">
    <source>
        <dbReference type="Proteomes" id="UP000076276"/>
    </source>
</evidence>
<keyword evidence="1" id="KW-0732">Signal</keyword>